<dbReference type="Proteomes" id="UP001202328">
    <property type="component" value="Unassembled WGS sequence"/>
</dbReference>
<dbReference type="PRINTS" id="PR00449">
    <property type="entry name" value="RASTRNSFRMNG"/>
</dbReference>
<reference evidence="6" key="1">
    <citation type="submission" date="2022-04" db="EMBL/GenBank/DDBJ databases">
        <title>A functionally conserved STORR gene fusion in Papaver species that diverged 16.8 million years ago.</title>
        <authorList>
            <person name="Catania T."/>
        </authorList>
    </citation>
    <scope>NUCLEOTIDE SEQUENCE</scope>
    <source>
        <strain evidence="6">S-188037</strain>
    </source>
</reference>
<dbReference type="GO" id="GO:0006606">
    <property type="term" value="P:protein import into nucleus"/>
    <property type="evidence" value="ECO:0007669"/>
    <property type="project" value="TreeGrafter"/>
</dbReference>
<evidence type="ECO:0008006" key="8">
    <source>
        <dbReference type="Google" id="ProtNLM"/>
    </source>
</evidence>
<protein>
    <recommendedName>
        <fullName evidence="8">GTP-binding nuclear protein</fullName>
    </recommendedName>
</protein>
<dbReference type="InterPro" id="IPR027417">
    <property type="entry name" value="P-loop_NTPase"/>
</dbReference>
<keyword evidence="1" id="KW-0813">Transport</keyword>
<keyword evidence="7" id="KW-1185">Reference proteome</keyword>
<evidence type="ECO:0000256" key="5">
    <source>
        <dbReference type="ARBA" id="ARBA00024659"/>
    </source>
</evidence>
<dbReference type="SMART" id="SM00176">
    <property type="entry name" value="RAN"/>
    <property type="match status" value="1"/>
</dbReference>
<evidence type="ECO:0000256" key="2">
    <source>
        <dbReference type="ARBA" id="ARBA00022741"/>
    </source>
</evidence>
<keyword evidence="3" id="KW-0653">Protein transport</keyword>
<evidence type="ECO:0000256" key="3">
    <source>
        <dbReference type="ARBA" id="ARBA00022927"/>
    </source>
</evidence>
<dbReference type="GO" id="GO:0000054">
    <property type="term" value="P:ribosomal subunit export from nucleus"/>
    <property type="evidence" value="ECO:0007669"/>
    <property type="project" value="TreeGrafter"/>
</dbReference>
<evidence type="ECO:0000313" key="7">
    <source>
        <dbReference type="Proteomes" id="UP001202328"/>
    </source>
</evidence>
<dbReference type="InterPro" id="IPR001806">
    <property type="entry name" value="Small_GTPase"/>
</dbReference>
<name>A0AAD4RVJ7_9MAGN</name>
<dbReference type="GO" id="GO:0003924">
    <property type="term" value="F:GTPase activity"/>
    <property type="evidence" value="ECO:0007669"/>
    <property type="project" value="InterPro"/>
</dbReference>
<dbReference type="GO" id="GO:0005737">
    <property type="term" value="C:cytoplasm"/>
    <property type="evidence" value="ECO:0007669"/>
    <property type="project" value="TreeGrafter"/>
</dbReference>
<dbReference type="SMART" id="SM00175">
    <property type="entry name" value="RAB"/>
    <property type="match status" value="1"/>
</dbReference>
<dbReference type="EMBL" id="JAJJMB010017752">
    <property type="protein sequence ID" value="KAI3835295.1"/>
    <property type="molecule type" value="Genomic_DNA"/>
</dbReference>
<sequence>GSTGFYCWDTTGQEKLGGLRDGYYIHGQYLCRVCENIPIVLCGNKVDVKNRQVKAKQVTFHRKKNLQYYEISAKSNDNFEKPFLYLARKKHLQYYEISAKSNYNFEKPFLYLARKLAGDAISTLLSHLHLLSQRFQLIWRHNRSTNKNWPKLQISPFLMMMTMLLTKFLPRVPFPPLLLTQ</sequence>
<dbReference type="SUPFAM" id="SSF52540">
    <property type="entry name" value="P-loop containing nucleoside triphosphate hydrolases"/>
    <property type="match status" value="1"/>
</dbReference>
<proteinExistence type="predicted"/>
<evidence type="ECO:0000313" key="6">
    <source>
        <dbReference type="EMBL" id="KAI3835295.1"/>
    </source>
</evidence>
<comment type="function">
    <text evidence="5">GTP-binding protein involved in nucleocytoplasmic transport. Required for the import of protein into the nucleus and also for RNA export. Involved in chromatin condensation and control of cell cycle.</text>
</comment>
<feature type="non-terminal residue" evidence="6">
    <location>
        <position position="181"/>
    </location>
</feature>
<dbReference type="PANTHER" id="PTHR24071:SF33">
    <property type="entry name" value="GTP-BINDING NUCLEAR PROTEIN RAN-1"/>
    <property type="match status" value="1"/>
</dbReference>
<dbReference type="AlphaFoldDB" id="A0AAD4RVJ7"/>
<dbReference type="Pfam" id="PF00071">
    <property type="entry name" value="Ras"/>
    <property type="match status" value="1"/>
</dbReference>
<evidence type="ECO:0000256" key="1">
    <source>
        <dbReference type="ARBA" id="ARBA00022448"/>
    </source>
</evidence>
<keyword evidence="2" id="KW-0547">Nucleotide-binding</keyword>
<dbReference type="PROSITE" id="PS51418">
    <property type="entry name" value="RAN"/>
    <property type="match status" value="1"/>
</dbReference>
<comment type="caution">
    <text evidence="6">The sequence shown here is derived from an EMBL/GenBank/DDBJ whole genome shotgun (WGS) entry which is preliminary data.</text>
</comment>
<accession>A0AAD4RVJ7</accession>
<organism evidence="6 7">
    <name type="scientific">Papaver atlanticum</name>
    <dbReference type="NCBI Taxonomy" id="357466"/>
    <lineage>
        <taxon>Eukaryota</taxon>
        <taxon>Viridiplantae</taxon>
        <taxon>Streptophyta</taxon>
        <taxon>Embryophyta</taxon>
        <taxon>Tracheophyta</taxon>
        <taxon>Spermatophyta</taxon>
        <taxon>Magnoliopsida</taxon>
        <taxon>Ranunculales</taxon>
        <taxon>Papaveraceae</taxon>
        <taxon>Papaveroideae</taxon>
        <taxon>Papaver</taxon>
    </lineage>
</organism>
<dbReference type="InterPro" id="IPR002041">
    <property type="entry name" value="Ran_GTPase"/>
</dbReference>
<dbReference type="Gene3D" id="3.40.50.300">
    <property type="entry name" value="P-loop containing nucleotide triphosphate hydrolases"/>
    <property type="match status" value="2"/>
</dbReference>
<dbReference type="PANTHER" id="PTHR24071">
    <property type="entry name" value="RAN GTPASE"/>
    <property type="match status" value="1"/>
</dbReference>
<gene>
    <name evidence="6" type="ORF">MKW98_020411</name>
</gene>
<dbReference type="GO" id="GO:0005634">
    <property type="term" value="C:nucleus"/>
    <property type="evidence" value="ECO:0007669"/>
    <property type="project" value="TreeGrafter"/>
</dbReference>
<dbReference type="GO" id="GO:0005525">
    <property type="term" value="F:GTP binding"/>
    <property type="evidence" value="ECO:0007669"/>
    <property type="project" value="UniProtKB-KW"/>
</dbReference>
<keyword evidence="4" id="KW-0342">GTP-binding</keyword>
<evidence type="ECO:0000256" key="4">
    <source>
        <dbReference type="ARBA" id="ARBA00023134"/>
    </source>
</evidence>